<dbReference type="SUPFAM" id="SSF53955">
    <property type="entry name" value="Lysozyme-like"/>
    <property type="match status" value="1"/>
</dbReference>
<dbReference type="GO" id="GO:0008933">
    <property type="term" value="F:peptidoglycan lytic transglycosylase activity"/>
    <property type="evidence" value="ECO:0007669"/>
    <property type="project" value="TreeGrafter"/>
</dbReference>
<dbReference type="CDD" id="cd13399">
    <property type="entry name" value="Slt35-like"/>
    <property type="match status" value="1"/>
</dbReference>
<keyword evidence="1" id="KW-0732">Signal</keyword>
<evidence type="ECO:0000259" key="2">
    <source>
        <dbReference type="Pfam" id="PF01471"/>
    </source>
</evidence>
<dbReference type="Gene3D" id="1.10.101.10">
    <property type="entry name" value="PGBD-like superfamily/PGBD"/>
    <property type="match status" value="1"/>
</dbReference>
<dbReference type="NCBIfam" id="TIGR02283">
    <property type="entry name" value="MltB_2"/>
    <property type="match status" value="1"/>
</dbReference>
<dbReference type="GO" id="GO:0009253">
    <property type="term" value="P:peptidoglycan catabolic process"/>
    <property type="evidence" value="ECO:0007669"/>
    <property type="project" value="TreeGrafter"/>
</dbReference>
<evidence type="ECO:0000259" key="3">
    <source>
        <dbReference type="Pfam" id="PF13406"/>
    </source>
</evidence>
<dbReference type="Gene3D" id="1.10.8.350">
    <property type="entry name" value="Bacterial muramidase"/>
    <property type="match status" value="1"/>
</dbReference>
<feature type="signal peptide" evidence="1">
    <location>
        <begin position="1"/>
        <end position="17"/>
    </location>
</feature>
<dbReference type="InterPro" id="IPR002477">
    <property type="entry name" value="Peptidoglycan-bd-like"/>
</dbReference>
<name>A0A850LLV1_9RHOB</name>
<comment type="caution">
    <text evidence="4">The sequence shown here is derived from an EMBL/GenBank/DDBJ whole genome shotgun (WGS) entry which is preliminary data.</text>
</comment>
<dbReference type="InterPro" id="IPR043426">
    <property type="entry name" value="MltB-like"/>
</dbReference>
<proteinExistence type="predicted"/>
<evidence type="ECO:0000256" key="1">
    <source>
        <dbReference type="SAM" id="SignalP"/>
    </source>
</evidence>
<feature type="domain" description="Peptidoglycan binding-like" evidence="2">
    <location>
        <begin position="365"/>
        <end position="419"/>
    </location>
</feature>
<dbReference type="InterPro" id="IPR036365">
    <property type="entry name" value="PGBD-like_sf"/>
</dbReference>
<feature type="domain" description="Transglycosylase SLT" evidence="3">
    <location>
        <begin position="51"/>
        <end position="343"/>
    </location>
</feature>
<gene>
    <name evidence="4" type="ORF">HW564_17670</name>
</gene>
<dbReference type="AlphaFoldDB" id="A0A850LLV1"/>
<dbReference type="InterPro" id="IPR031304">
    <property type="entry name" value="SLT_2"/>
</dbReference>
<dbReference type="Gene3D" id="1.10.530.10">
    <property type="match status" value="1"/>
</dbReference>
<dbReference type="Pfam" id="PF01471">
    <property type="entry name" value="PG_binding_1"/>
    <property type="match status" value="1"/>
</dbReference>
<evidence type="ECO:0000313" key="4">
    <source>
        <dbReference type="EMBL" id="NVK98760.1"/>
    </source>
</evidence>
<accession>A0A850LLV1</accession>
<dbReference type="FunFam" id="1.10.8.350:FF:000001">
    <property type="entry name" value="Lytic murein transglycosylase B"/>
    <property type="match status" value="1"/>
</dbReference>
<feature type="chain" id="PRO_5032685832" evidence="1">
    <location>
        <begin position="18"/>
        <end position="423"/>
    </location>
</feature>
<dbReference type="PANTHER" id="PTHR30163">
    <property type="entry name" value="MEMBRANE-BOUND LYTIC MUREIN TRANSGLYCOSYLASE B"/>
    <property type="match status" value="1"/>
</dbReference>
<dbReference type="InterPro" id="IPR036366">
    <property type="entry name" value="PGBDSf"/>
</dbReference>
<dbReference type="RefSeq" id="WP_011049171.1">
    <property type="nucleotide sequence ID" value="NZ_CP076685.1"/>
</dbReference>
<dbReference type="InterPro" id="IPR011970">
    <property type="entry name" value="MltB_2"/>
</dbReference>
<dbReference type="PANTHER" id="PTHR30163:SF8">
    <property type="entry name" value="LYTIC MUREIN TRANSGLYCOSYLASE"/>
    <property type="match status" value="1"/>
</dbReference>
<dbReference type="SUPFAM" id="SSF47090">
    <property type="entry name" value="PGBD-like"/>
    <property type="match status" value="1"/>
</dbReference>
<sequence>MIRFLTSLALCLGGSVAAETPATLIPAVAQSLRPVLRPDLLTPVSQDIEAQFQTWLIEFRARALTLGITPATLNAALPGLSYDAEVVRRDRNQAEFTKTIWDYLDTAVSEARIANGRKAVARHRDLLARIEARWGVDRHVVAAIWGLESAYGAVRGGDSTLRSLASLAFDTRRAEFFEGQLIAALRILDSGDARLRDLRGSWAGAMGHTQFMPTSYQEHAVDFTGDGRRDIWSDDPSDALASTAAYLKANGWVSGQPWGIEVLLPKGFDLTTARRELTRMPSDWAAAGVRDLEGRAVPDHGPASILLPAGHSGAAFMIFDNFAVIETYNTADAYVIGVGHLADRIAGGGPIRGNWPRADRALTLDERIELQERLTAAGFNTQKIDGKIGPLTINAVRDYQLDQGLAPDGYASLRVLERLRSAS</sequence>
<reference evidence="4 5" key="1">
    <citation type="journal article" date="2020" name="Proc. Natl. Acad. Sci. U.S.A.">
        <title>Ecological drivers of bacterial community assembly in synthetic phycospheres.</title>
        <authorList>
            <person name="Fu H."/>
            <person name="Uchimiya M."/>
            <person name="Gore J."/>
            <person name="Moran M.A."/>
        </authorList>
    </citation>
    <scope>NUCLEOTIDE SEQUENCE [LARGE SCALE GENOMIC DNA]</scope>
    <source>
        <strain evidence="4">HF-Din03</strain>
    </source>
</reference>
<dbReference type="Proteomes" id="UP000565723">
    <property type="component" value="Unassembled WGS sequence"/>
</dbReference>
<protein>
    <submittedName>
        <fullName evidence="4">Lytic murein transglycosylase</fullName>
    </submittedName>
</protein>
<dbReference type="OMA" id="TRPVWEY"/>
<dbReference type="EMBL" id="JABXIY010000049">
    <property type="protein sequence ID" value="NVK98760.1"/>
    <property type="molecule type" value="Genomic_DNA"/>
</dbReference>
<dbReference type="InterPro" id="IPR023346">
    <property type="entry name" value="Lysozyme-like_dom_sf"/>
</dbReference>
<evidence type="ECO:0000313" key="5">
    <source>
        <dbReference type="Proteomes" id="UP000565723"/>
    </source>
</evidence>
<organism evidence="4 5">
    <name type="scientific">Ruegeria pomeroyi</name>
    <dbReference type="NCBI Taxonomy" id="89184"/>
    <lineage>
        <taxon>Bacteria</taxon>
        <taxon>Pseudomonadati</taxon>
        <taxon>Pseudomonadota</taxon>
        <taxon>Alphaproteobacteria</taxon>
        <taxon>Rhodobacterales</taxon>
        <taxon>Roseobacteraceae</taxon>
        <taxon>Ruegeria</taxon>
    </lineage>
</organism>
<dbReference type="Pfam" id="PF13406">
    <property type="entry name" value="SLT_2"/>
    <property type="match status" value="1"/>
</dbReference>